<feature type="domain" description="IstB-like ATP-binding" evidence="2">
    <location>
        <begin position="16"/>
        <end position="81"/>
    </location>
</feature>
<feature type="region of interest" description="Disordered" evidence="1">
    <location>
        <begin position="82"/>
        <end position="102"/>
    </location>
</feature>
<sequence>MRQTHQVRMLYWRISQSKGDRNLIFELADLASTEAARNVVFIGGTGTGKMHLATALGISGIVRHGNRVCFFSSVNPVNLLDAGLRPPPTSTSGPIDRPHQLD</sequence>
<dbReference type="EMBL" id="FR854064">
    <property type="protein sequence ID" value="CCA79779.1"/>
    <property type="molecule type" value="Genomic_DNA"/>
</dbReference>
<accession>G2ZL66</accession>
<dbReference type="GO" id="GO:0005524">
    <property type="term" value="F:ATP binding"/>
    <property type="evidence" value="ECO:0007669"/>
    <property type="project" value="InterPro"/>
</dbReference>
<proteinExistence type="predicted"/>
<dbReference type="InterPro" id="IPR002611">
    <property type="entry name" value="IstB_ATP-bd"/>
</dbReference>
<evidence type="ECO:0000256" key="1">
    <source>
        <dbReference type="SAM" id="MobiDB-lite"/>
    </source>
</evidence>
<dbReference type="AlphaFoldDB" id="G2ZL66"/>
<dbReference type="Pfam" id="PF01695">
    <property type="entry name" value="IstB_IS21"/>
    <property type="match status" value="1"/>
</dbReference>
<evidence type="ECO:0000259" key="2">
    <source>
        <dbReference type="Pfam" id="PF01695"/>
    </source>
</evidence>
<reference evidence="3" key="1">
    <citation type="journal article" date="2011" name="PLoS ONE">
        <title>Ralstonia syzygii, the Blood Disease Bacterium and some Asian R. solanacearum strains form a single genomic species despite divergent lifestyles.</title>
        <authorList>
            <person name="Remenant B."/>
            <person name="de Cambiaire J.C."/>
            <person name="Cellier G."/>
            <person name="Jacobs J.M."/>
            <person name="Mangenot S."/>
            <person name="Barbe V."/>
            <person name="Lajus A."/>
            <person name="Vallenet D."/>
            <person name="Medigue C."/>
            <person name="Fegan M."/>
            <person name="Allen C."/>
            <person name="Prior P."/>
        </authorList>
    </citation>
    <scope>NUCLEOTIDE SEQUENCE</scope>
    <source>
        <strain evidence="3">R229</strain>
    </source>
</reference>
<dbReference type="Gene3D" id="3.40.50.300">
    <property type="entry name" value="P-loop containing nucleotide triphosphate hydrolases"/>
    <property type="match status" value="1"/>
</dbReference>
<name>G2ZL66_9RALS</name>
<dbReference type="InterPro" id="IPR027417">
    <property type="entry name" value="P-loop_NTPase"/>
</dbReference>
<protein>
    <recommendedName>
        <fullName evidence="2">IstB-like ATP-binding domain-containing protein</fullName>
    </recommendedName>
</protein>
<organism evidence="3">
    <name type="scientific">blood disease bacterium R229</name>
    <dbReference type="NCBI Taxonomy" id="741978"/>
    <lineage>
        <taxon>Bacteria</taxon>
        <taxon>Pseudomonadati</taxon>
        <taxon>Pseudomonadota</taxon>
        <taxon>Betaproteobacteria</taxon>
        <taxon>Burkholderiales</taxon>
        <taxon>Burkholderiaceae</taxon>
        <taxon>Ralstonia</taxon>
        <taxon>Ralstonia solanacearum species complex</taxon>
    </lineage>
</organism>
<evidence type="ECO:0000313" key="3">
    <source>
        <dbReference type="EMBL" id="CCA79779.1"/>
    </source>
</evidence>
<reference evidence="3" key="2">
    <citation type="submission" date="2011-04" db="EMBL/GenBank/DDBJ databases">
        <authorList>
            <person name="Genoscope - CEA"/>
        </authorList>
    </citation>
    <scope>NUCLEOTIDE SEQUENCE</scope>
    <source>
        <strain evidence="3">R229</strain>
    </source>
</reference>
<gene>
    <name evidence="3" type="ORF">BDB_80162</name>
</gene>